<dbReference type="SMART" id="SM00825">
    <property type="entry name" value="PKS_KS"/>
    <property type="match status" value="1"/>
</dbReference>
<dbReference type="PROSITE" id="PS52004">
    <property type="entry name" value="KS3_2"/>
    <property type="match status" value="1"/>
</dbReference>
<dbReference type="InterPro" id="IPR014031">
    <property type="entry name" value="Ketoacyl_synth_C"/>
</dbReference>
<keyword evidence="2" id="KW-0596">Phosphopantetheine</keyword>
<dbReference type="GO" id="GO:0004312">
    <property type="term" value="F:fatty acid synthase activity"/>
    <property type="evidence" value="ECO:0007669"/>
    <property type="project" value="TreeGrafter"/>
</dbReference>
<comment type="cofactor">
    <cofactor evidence="1">
        <name>pantetheine 4'-phosphate</name>
        <dbReference type="ChEBI" id="CHEBI:47942"/>
    </cofactor>
</comment>
<accession>A0A6J4JYN8</accession>
<dbReference type="InterPro" id="IPR032821">
    <property type="entry name" value="PKS_assoc"/>
</dbReference>
<dbReference type="PROSITE" id="PS00606">
    <property type="entry name" value="KS3_1"/>
    <property type="match status" value="1"/>
</dbReference>
<dbReference type="SUPFAM" id="SSF52151">
    <property type="entry name" value="FabD/lysophospholipase-like"/>
    <property type="match status" value="1"/>
</dbReference>
<dbReference type="FunFam" id="3.40.47.10:FF:000019">
    <property type="entry name" value="Polyketide synthase type I"/>
    <property type="match status" value="1"/>
</dbReference>
<dbReference type="InterPro" id="IPR016035">
    <property type="entry name" value="Acyl_Trfase/lysoPLipase"/>
</dbReference>
<dbReference type="PANTHER" id="PTHR43775">
    <property type="entry name" value="FATTY ACID SYNTHASE"/>
    <property type="match status" value="1"/>
</dbReference>
<dbReference type="Gene3D" id="6.10.40.10">
    <property type="match status" value="1"/>
</dbReference>
<dbReference type="GO" id="GO:0030639">
    <property type="term" value="P:polyketide biosynthetic process"/>
    <property type="evidence" value="ECO:0007669"/>
    <property type="project" value="UniProtKB-ARBA"/>
</dbReference>
<dbReference type="GO" id="GO:0004315">
    <property type="term" value="F:3-oxoacyl-[acyl-carrier-protein] synthase activity"/>
    <property type="evidence" value="ECO:0007669"/>
    <property type="project" value="InterPro"/>
</dbReference>
<dbReference type="Pfam" id="PF08990">
    <property type="entry name" value="Docking"/>
    <property type="match status" value="1"/>
</dbReference>
<dbReference type="Pfam" id="PF16197">
    <property type="entry name" value="KAsynt_C_assoc"/>
    <property type="match status" value="1"/>
</dbReference>
<dbReference type="SUPFAM" id="SSF53901">
    <property type="entry name" value="Thiolase-like"/>
    <property type="match status" value="1"/>
</dbReference>
<dbReference type="GO" id="GO:0006633">
    <property type="term" value="P:fatty acid biosynthetic process"/>
    <property type="evidence" value="ECO:0007669"/>
    <property type="project" value="InterPro"/>
</dbReference>
<dbReference type="InterPro" id="IPR020841">
    <property type="entry name" value="PKS_Beta-ketoAc_synthase_dom"/>
</dbReference>
<keyword evidence="5" id="KW-0511">Multifunctional enzyme</keyword>
<evidence type="ECO:0000256" key="2">
    <source>
        <dbReference type="ARBA" id="ARBA00022450"/>
    </source>
</evidence>
<feature type="domain" description="Ketosynthase family 3 (KS3)" evidence="6">
    <location>
        <begin position="34"/>
        <end position="458"/>
    </location>
</feature>
<dbReference type="Gene3D" id="3.40.47.10">
    <property type="match status" value="1"/>
</dbReference>
<dbReference type="CDD" id="cd00833">
    <property type="entry name" value="PKS"/>
    <property type="match status" value="1"/>
</dbReference>
<dbReference type="Gene3D" id="3.30.70.3290">
    <property type="match status" value="1"/>
</dbReference>
<evidence type="ECO:0000256" key="5">
    <source>
        <dbReference type="ARBA" id="ARBA00023268"/>
    </source>
</evidence>
<organism evidence="7">
    <name type="scientific">uncultured Mycobacteriales bacterium</name>
    <dbReference type="NCBI Taxonomy" id="581187"/>
    <lineage>
        <taxon>Bacteria</taxon>
        <taxon>Bacillati</taxon>
        <taxon>Actinomycetota</taxon>
        <taxon>Actinomycetes</taxon>
        <taxon>Mycobacteriales</taxon>
        <taxon>environmental samples</taxon>
    </lineage>
</organism>
<evidence type="ECO:0000256" key="1">
    <source>
        <dbReference type="ARBA" id="ARBA00001957"/>
    </source>
</evidence>
<evidence type="ECO:0000256" key="4">
    <source>
        <dbReference type="ARBA" id="ARBA00022679"/>
    </source>
</evidence>
<sequence>MSDTEEKLRQYLRRVMVDLGQTRQRLQEVQERAHEPVAVVSMACRYPGGVASPEDLWELLVSGGDAVGGFPTDRGWDLDALYDADPDHPGTSYVVDGGFLPGAAWFDAAFFGINPREAVAMDPQQRLLLEVAWELLERAGIDPASLKGSPTGVYAGAGQPGFGSPPVDPSTEGYLLTGNALSVLSGRVAFTLGLEGPAVTVDTACSSSLVAMHLAAQALRAGECSLAVAGGVTVMPTPVMFTEFSRQRGLSPDGRCKPFAAAADGTGFAEGVGLVLLERLSDARRNGHRVLALIRGSAVNQDGASNGLTAPNGPSQERVIRAALAGAGLSPAEVDVVEAHGTGTRLGDPIEAGALLATYGRERPADRPLWLGSVKSNIGHTQGAAGVAGVIKMTLALGHGLLPATLHLDEPTPHVDWSSGAVSVVTEPTPWPADGRPRRAAVSAFGMSGTNAHLILEEAPAEPAAATADPAAEPVVVAGPVVSAVEPGAGRVVPWVVSARSVEALRAQAAALAARVDGLSPVDVGWSLVTSRSTFEHRAVVIGRGTAELTAGLSAVAAGRPDPSVVTGSVVGTGAVLVFPGQGSQWVGMGIRLLEESPVFAARIAEF</sequence>
<dbReference type="Pfam" id="PF00698">
    <property type="entry name" value="Acyl_transf_1"/>
    <property type="match status" value="1"/>
</dbReference>
<evidence type="ECO:0000313" key="7">
    <source>
        <dbReference type="EMBL" id="CAA9290847.1"/>
    </source>
</evidence>
<keyword evidence="3" id="KW-0597">Phosphoprotein</keyword>
<keyword evidence="4" id="KW-0808">Transferase</keyword>
<dbReference type="InterPro" id="IPR016039">
    <property type="entry name" value="Thiolase-like"/>
</dbReference>
<dbReference type="InterPro" id="IPR014030">
    <property type="entry name" value="Ketoacyl_synth_N"/>
</dbReference>
<reference evidence="7" key="1">
    <citation type="submission" date="2020-02" db="EMBL/GenBank/DDBJ databases">
        <authorList>
            <person name="Meier V. D."/>
        </authorList>
    </citation>
    <scope>NUCLEOTIDE SEQUENCE</scope>
    <source>
        <strain evidence="7">AVDCRST_MAG41</strain>
    </source>
</reference>
<dbReference type="EMBL" id="CADCTP010000417">
    <property type="protein sequence ID" value="CAA9290847.1"/>
    <property type="molecule type" value="Genomic_DNA"/>
</dbReference>
<dbReference type="InterPro" id="IPR050091">
    <property type="entry name" value="PKS_NRPS_Biosynth_Enz"/>
</dbReference>
<evidence type="ECO:0000256" key="3">
    <source>
        <dbReference type="ARBA" id="ARBA00022553"/>
    </source>
</evidence>
<dbReference type="AlphaFoldDB" id="A0A6J4JYN8"/>
<dbReference type="SUPFAM" id="SSF101173">
    <property type="entry name" value="Docking domain B of the erythromycin polyketide synthase (DEBS)"/>
    <property type="match status" value="1"/>
</dbReference>
<evidence type="ECO:0000259" key="6">
    <source>
        <dbReference type="PROSITE" id="PS52004"/>
    </source>
</evidence>
<feature type="non-terminal residue" evidence="7">
    <location>
        <position position="607"/>
    </location>
</feature>
<gene>
    <name evidence="7" type="ORF">AVDCRST_MAG41-4339</name>
</gene>
<dbReference type="InterPro" id="IPR014043">
    <property type="entry name" value="Acyl_transferase_dom"/>
</dbReference>
<dbReference type="InterPro" id="IPR018201">
    <property type="entry name" value="Ketoacyl_synth_AS"/>
</dbReference>
<dbReference type="Pfam" id="PF00109">
    <property type="entry name" value="ketoacyl-synt"/>
    <property type="match status" value="1"/>
</dbReference>
<protein>
    <submittedName>
        <fullName evidence="7">Modular polyketide synthase</fullName>
    </submittedName>
</protein>
<dbReference type="InterPro" id="IPR036299">
    <property type="entry name" value="Polyketide_synth_docking_sf"/>
</dbReference>
<dbReference type="GO" id="GO:0017000">
    <property type="term" value="P:antibiotic biosynthetic process"/>
    <property type="evidence" value="ECO:0007669"/>
    <property type="project" value="UniProtKB-ARBA"/>
</dbReference>
<dbReference type="InterPro" id="IPR001227">
    <property type="entry name" value="Ac_transferase_dom_sf"/>
</dbReference>
<dbReference type="InterPro" id="IPR015083">
    <property type="entry name" value="NorB/c/GfsB-D-like_docking"/>
</dbReference>
<proteinExistence type="predicted"/>
<dbReference type="Pfam" id="PF02801">
    <property type="entry name" value="Ketoacyl-synt_C"/>
    <property type="match status" value="1"/>
</dbReference>
<dbReference type="Gene3D" id="3.40.366.10">
    <property type="entry name" value="Malonyl-Coenzyme A Acyl Carrier Protein, domain 2"/>
    <property type="match status" value="1"/>
</dbReference>
<name>A0A6J4JYN8_9ACTN</name>
<dbReference type="PANTHER" id="PTHR43775:SF51">
    <property type="entry name" value="INACTIVE PHENOLPHTHIOCEROL SYNTHESIS POLYKETIDE SYNTHASE TYPE I PKS1-RELATED"/>
    <property type="match status" value="1"/>
</dbReference>